<dbReference type="Proteomes" id="UP000324832">
    <property type="component" value="Unassembled WGS sequence"/>
</dbReference>
<reference evidence="1 2" key="1">
    <citation type="submission" date="2017-07" db="EMBL/GenBank/DDBJ databases">
        <authorList>
            <person name="Talla V."/>
            <person name="Backstrom N."/>
        </authorList>
    </citation>
    <scope>NUCLEOTIDE SEQUENCE [LARGE SCALE GENOMIC DNA]</scope>
</reference>
<protein>
    <submittedName>
        <fullName evidence="1">Uncharacterized protein</fullName>
    </submittedName>
</protein>
<accession>A0A5E4Q9U4</accession>
<keyword evidence="2" id="KW-1185">Reference proteome</keyword>
<organism evidence="1 2">
    <name type="scientific">Leptidea sinapis</name>
    <dbReference type="NCBI Taxonomy" id="189913"/>
    <lineage>
        <taxon>Eukaryota</taxon>
        <taxon>Metazoa</taxon>
        <taxon>Ecdysozoa</taxon>
        <taxon>Arthropoda</taxon>
        <taxon>Hexapoda</taxon>
        <taxon>Insecta</taxon>
        <taxon>Pterygota</taxon>
        <taxon>Neoptera</taxon>
        <taxon>Endopterygota</taxon>
        <taxon>Lepidoptera</taxon>
        <taxon>Glossata</taxon>
        <taxon>Ditrysia</taxon>
        <taxon>Papilionoidea</taxon>
        <taxon>Pieridae</taxon>
        <taxon>Dismorphiinae</taxon>
        <taxon>Leptidea</taxon>
    </lineage>
</organism>
<gene>
    <name evidence="1" type="ORF">LSINAPIS_LOCUS6443</name>
</gene>
<evidence type="ECO:0000313" key="1">
    <source>
        <dbReference type="EMBL" id="VVC94517.1"/>
    </source>
</evidence>
<proteinExistence type="predicted"/>
<sequence>MPLKCGQLTTTTKTCSEGLFNLIPAAEFHLHTTRHKLGYHPHHLDVWRSSSGFQGAFFHVLQSCGMNFLVRCFRDDTTWLSSKRAPTPSSKAGNAPVIPLVLQEIVIT</sequence>
<evidence type="ECO:0000313" key="2">
    <source>
        <dbReference type="Proteomes" id="UP000324832"/>
    </source>
</evidence>
<dbReference type="EMBL" id="FZQP02002026">
    <property type="protein sequence ID" value="VVC94517.1"/>
    <property type="molecule type" value="Genomic_DNA"/>
</dbReference>
<dbReference type="AlphaFoldDB" id="A0A5E4Q9U4"/>
<name>A0A5E4Q9U4_9NEOP</name>